<protein>
    <submittedName>
        <fullName evidence="5">Phosphate binding protein</fullName>
    </submittedName>
</protein>
<dbReference type="FunFam" id="3.40.190.10:FF:000055">
    <property type="entry name" value="Phosphate ABC transporter, phosphate-binding protein"/>
    <property type="match status" value="2"/>
</dbReference>
<dbReference type="SUPFAM" id="SSF53850">
    <property type="entry name" value="Periplasmic binding protein-like II"/>
    <property type="match status" value="2"/>
</dbReference>
<dbReference type="InterPro" id="IPR011862">
    <property type="entry name" value="Phos-bd"/>
</dbReference>
<dbReference type="PROSITE" id="PS51257">
    <property type="entry name" value="PROKAR_LIPOPROTEIN"/>
    <property type="match status" value="1"/>
</dbReference>
<feature type="region of interest" description="Disordered" evidence="3">
    <location>
        <begin position="36"/>
        <end position="65"/>
    </location>
</feature>
<keyword evidence="2" id="KW-0732">Signal</keyword>
<keyword evidence="1" id="KW-0813">Transport</keyword>
<proteinExistence type="predicted"/>
<dbReference type="Gene3D" id="3.40.190.10">
    <property type="entry name" value="Periplasmic binding protein-like II"/>
    <property type="match status" value="4"/>
</dbReference>
<dbReference type="RefSeq" id="WP_234993657.1">
    <property type="nucleotide sequence ID" value="NZ_FXBN01000001.1"/>
</dbReference>
<reference evidence="6" key="1">
    <citation type="submission" date="2017-04" db="EMBL/GenBank/DDBJ databases">
        <authorList>
            <person name="Varghese N."/>
            <person name="Submissions S."/>
        </authorList>
    </citation>
    <scope>NUCLEOTIDE SEQUENCE [LARGE SCALE GENOMIC DNA]</scope>
    <source>
        <strain evidence="6">FDF-1</strain>
    </source>
</reference>
<dbReference type="NCBIfam" id="TIGR02136">
    <property type="entry name" value="ptsS_2"/>
    <property type="match status" value="2"/>
</dbReference>
<evidence type="ECO:0000256" key="1">
    <source>
        <dbReference type="ARBA" id="ARBA00022448"/>
    </source>
</evidence>
<evidence type="ECO:0000313" key="5">
    <source>
        <dbReference type="EMBL" id="SMH28808.1"/>
    </source>
</evidence>
<evidence type="ECO:0000313" key="6">
    <source>
        <dbReference type="Proteomes" id="UP000193969"/>
    </source>
</evidence>
<dbReference type="EMBL" id="FXBN01000001">
    <property type="protein sequence ID" value="SMH28808.1"/>
    <property type="molecule type" value="Genomic_DNA"/>
</dbReference>
<dbReference type="AlphaFoldDB" id="A0A1X7MWN6"/>
<dbReference type="GO" id="GO:0042301">
    <property type="term" value="F:phosphate ion binding"/>
    <property type="evidence" value="ECO:0007669"/>
    <property type="project" value="InterPro"/>
</dbReference>
<dbReference type="Proteomes" id="UP000193969">
    <property type="component" value="Unassembled WGS sequence"/>
</dbReference>
<name>A0A1X7MWN6_9EURY</name>
<accession>A0A1X7MWN6</accession>
<feature type="domain" description="PBP" evidence="4">
    <location>
        <begin position="311"/>
        <end position="555"/>
    </location>
</feature>
<gene>
    <name evidence="5" type="ORF">SAMN06264941_0095</name>
</gene>
<evidence type="ECO:0000256" key="3">
    <source>
        <dbReference type="SAM" id="MobiDB-lite"/>
    </source>
</evidence>
<dbReference type="InterPro" id="IPR050811">
    <property type="entry name" value="Phosphate_ABC_transporter"/>
</dbReference>
<feature type="domain" description="PBP" evidence="4">
    <location>
        <begin position="52"/>
        <end position="295"/>
    </location>
</feature>
<evidence type="ECO:0000256" key="2">
    <source>
        <dbReference type="ARBA" id="ARBA00022729"/>
    </source>
</evidence>
<evidence type="ECO:0000259" key="4">
    <source>
        <dbReference type="Pfam" id="PF12849"/>
    </source>
</evidence>
<dbReference type="PANTHER" id="PTHR30570:SF1">
    <property type="entry name" value="PHOSPHATE-BINDING PROTEIN PSTS"/>
    <property type="match status" value="1"/>
</dbReference>
<dbReference type="CDD" id="cd13566">
    <property type="entry name" value="PBP2_phosphate"/>
    <property type="match status" value="2"/>
</dbReference>
<dbReference type="InterPro" id="IPR024370">
    <property type="entry name" value="PBP_domain"/>
</dbReference>
<organism evidence="5 6">
    <name type="scientific">Methanohalophilus portucalensis FDF-1</name>
    <dbReference type="NCBI Taxonomy" id="523843"/>
    <lineage>
        <taxon>Archaea</taxon>
        <taxon>Methanobacteriati</taxon>
        <taxon>Methanobacteriota</taxon>
        <taxon>Stenosarchaea group</taxon>
        <taxon>Methanomicrobia</taxon>
        <taxon>Methanosarcinales</taxon>
        <taxon>Methanosarcinaceae</taxon>
        <taxon>Methanohalophilus</taxon>
    </lineage>
</organism>
<dbReference type="PANTHER" id="PTHR30570">
    <property type="entry name" value="PERIPLASMIC PHOSPHATE BINDING COMPONENT OF PHOSPHATE ABC TRANSPORTER"/>
    <property type="match status" value="1"/>
</dbReference>
<keyword evidence="6" id="KW-1185">Reference proteome</keyword>
<sequence length="569" mass="60328">MEKDNVTMVERSKILSIALTLIMVLALFTAGCVSNDEEPAEPTESSGDDYSTGAEESEELNVKGSTTVLPLAQAAAETYMENHPEASISISGGGSGTGIAALIDGDVHIAMASRQIKDSEIEEAEANGIDPVEHVIAWDGLTVVVNPENPVDQLTYDQIKGIYDGSISNWADVGGPDKEIVVINRDSSSGTYGYFQGEVLGDDNEFREDAVSTSSNGAVLQSVSQNDAAIGYIGFAYLTDNVKGLDVNKGDGMVAPTAENILAGDYPLARPLHFYTNGQPTGLAADFKEYILSEEGTEIVYDVGYFPAESSSETAEAEEINVKGSTTVLPLAQAAAETYMENHPEASISISGGGSGTGIAALIDGDVHIAMASRQIKDSEIEEAEANGIDPVEHVIAWDGLTVVVNPANSVDQLTYDQIKGIYDGSISNWADVGGEDEEIVVINRDSSSGTYGYFQEEVLGEENEFRPDALAQSSNGAVVQAVSQNDAAIGYIGFAYLNENVKGVDVNKGDGMVAPTSENILAGDYPLARPLHFYTDGQTTGLAADFKEYILSEEGTEIVYEVGYFPVE</sequence>
<dbReference type="Pfam" id="PF12849">
    <property type="entry name" value="PBP_like_2"/>
    <property type="match status" value="2"/>
</dbReference>